<dbReference type="VEuPathDB" id="FungiDB:BD410DRAFT_824915"/>
<gene>
    <name evidence="3" type="ORF">BD410DRAFT_824915</name>
</gene>
<dbReference type="OrthoDB" id="6509636at2759"/>
<reference evidence="3 4" key="1">
    <citation type="submission" date="2018-06" db="EMBL/GenBank/DDBJ databases">
        <title>A transcriptomic atlas of mushroom development highlights an independent origin of complex multicellularity.</title>
        <authorList>
            <consortium name="DOE Joint Genome Institute"/>
            <person name="Krizsan K."/>
            <person name="Almasi E."/>
            <person name="Merenyi Z."/>
            <person name="Sahu N."/>
            <person name="Viragh M."/>
            <person name="Koszo T."/>
            <person name="Mondo S."/>
            <person name="Kiss B."/>
            <person name="Balint B."/>
            <person name="Kues U."/>
            <person name="Barry K."/>
            <person name="Hegedus J.C."/>
            <person name="Henrissat B."/>
            <person name="Johnson J."/>
            <person name="Lipzen A."/>
            <person name="Ohm R."/>
            <person name="Nagy I."/>
            <person name="Pangilinan J."/>
            <person name="Yan J."/>
            <person name="Xiong Y."/>
            <person name="Grigoriev I.V."/>
            <person name="Hibbett D.S."/>
            <person name="Nagy L.G."/>
        </authorList>
    </citation>
    <scope>NUCLEOTIDE SEQUENCE [LARGE SCALE GENOMIC DNA]</scope>
    <source>
        <strain evidence="3 4">SZMC22713</strain>
    </source>
</reference>
<evidence type="ECO:0000259" key="1">
    <source>
        <dbReference type="Pfam" id="PF00501"/>
    </source>
</evidence>
<dbReference type="Pfam" id="PF13193">
    <property type="entry name" value="AMP-binding_C"/>
    <property type="match status" value="1"/>
</dbReference>
<dbReference type="InterPro" id="IPR045851">
    <property type="entry name" value="AMP-bd_C_sf"/>
</dbReference>
<accession>A0A4Y7QMT3</accession>
<dbReference type="Gene3D" id="3.40.50.12780">
    <property type="entry name" value="N-terminal domain of ligase-like"/>
    <property type="match status" value="1"/>
</dbReference>
<evidence type="ECO:0000259" key="2">
    <source>
        <dbReference type="Pfam" id="PF13193"/>
    </source>
</evidence>
<dbReference type="STRING" id="50990.A0A4Y7QMT3"/>
<dbReference type="Pfam" id="PF00501">
    <property type="entry name" value="AMP-binding"/>
    <property type="match status" value="1"/>
</dbReference>
<evidence type="ECO:0000313" key="3">
    <source>
        <dbReference type="EMBL" id="TDL28220.1"/>
    </source>
</evidence>
<name>A0A4Y7QMT3_9AGAM</name>
<dbReference type="InterPro" id="IPR025110">
    <property type="entry name" value="AMP-bd_C"/>
</dbReference>
<dbReference type="CDD" id="cd05911">
    <property type="entry name" value="Firefly_Luc_like"/>
    <property type="match status" value="1"/>
</dbReference>
<dbReference type="SUPFAM" id="SSF56801">
    <property type="entry name" value="Acetyl-CoA synthetase-like"/>
    <property type="match status" value="1"/>
</dbReference>
<dbReference type="InterPro" id="IPR042099">
    <property type="entry name" value="ANL_N_sf"/>
</dbReference>
<dbReference type="InterPro" id="IPR000873">
    <property type="entry name" value="AMP-dep_synth/lig_dom"/>
</dbReference>
<protein>
    <submittedName>
        <fullName evidence="3">Phenylacetyl-CoA ligase</fullName>
    </submittedName>
</protein>
<keyword evidence="3" id="KW-0436">Ligase</keyword>
<feature type="domain" description="AMP-binding enzyme C-terminal" evidence="2">
    <location>
        <begin position="467"/>
        <end position="554"/>
    </location>
</feature>
<dbReference type="AlphaFoldDB" id="A0A4Y7QMT3"/>
<dbReference type="PROSITE" id="PS00455">
    <property type="entry name" value="AMP_BINDING"/>
    <property type="match status" value="1"/>
</dbReference>
<dbReference type="Proteomes" id="UP000294933">
    <property type="component" value="Unassembled WGS sequence"/>
</dbReference>
<dbReference type="Gene3D" id="3.30.300.30">
    <property type="match status" value="1"/>
</dbReference>
<evidence type="ECO:0000313" key="4">
    <source>
        <dbReference type="Proteomes" id="UP000294933"/>
    </source>
</evidence>
<dbReference type="PANTHER" id="PTHR24096:SF422">
    <property type="entry name" value="BCDNA.GH02901"/>
    <property type="match status" value="1"/>
</dbReference>
<dbReference type="EMBL" id="ML170158">
    <property type="protein sequence ID" value="TDL28220.1"/>
    <property type="molecule type" value="Genomic_DNA"/>
</dbReference>
<feature type="domain" description="AMP-dependent synthetase/ligase" evidence="1">
    <location>
        <begin position="46"/>
        <end position="416"/>
    </location>
</feature>
<proteinExistence type="predicted"/>
<keyword evidence="4" id="KW-1185">Reference proteome</keyword>
<dbReference type="InterPro" id="IPR020845">
    <property type="entry name" value="AMP-binding_CS"/>
</dbReference>
<dbReference type="GO" id="GO:0016405">
    <property type="term" value="F:CoA-ligase activity"/>
    <property type="evidence" value="ECO:0007669"/>
    <property type="project" value="TreeGrafter"/>
</dbReference>
<dbReference type="PANTHER" id="PTHR24096">
    <property type="entry name" value="LONG-CHAIN-FATTY-ACID--COA LIGASE"/>
    <property type="match status" value="1"/>
</dbReference>
<sequence length="577" mass="63536">MSEFHCLHGPCPQIPDNLTVPQFILDSQHPTRPLRKDGTPWLIEDATGRGIGFEELRARTFGLANALHLHWGIKEDDVVCIYGSNHVDYPVALWAVHRLGAIVSPANPTYTVGELHYQIETAKATLVISHPDSVSNAVDAARLAGLSADRVIVFDKLRQPSPISFPVLDDLIAEGLSRHPLFVERTLNPGEGKTKLAFLSFSSGTTGKPKAVAIPHHSLIANVVQMSAYYKVNEPYTTWEKRRFKPGDVGMAVLPFFHIYGLVVNLHWLLFTGLSIVVVPKFTFVEFLKSIVKHKISHLFLVPPQVVLLCKHHEVKHYDLSHVRFVLCGAAPLSAELTQQLVKVLPNASIGQGYGMTETCTTVTMIPLTQHIGTPGSAGQLLPGVVARVVKQDGSLAVAGEQGELVVTGPQMSLRYSNNAEATKETFVNGWVRTGDEVIIDDKGDVFVVDRLKEIMKVRGFQVAPAELEGHLLAHHAVADACVVGIPDDYSGEIPLAFVSLRADAVEQLKLHPKDAEKIKASICKHVADHKVQYKWLAGGVEFVDAIPKNPSGKLLRRLMRDRAKELKERKDFKPKL</sequence>
<organism evidence="3 4">
    <name type="scientific">Rickenella mellea</name>
    <dbReference type="NCBI Taxonomy" id="50990"/>
    <lineage>
        <taxon>Eukaryota</taxon>
        <taxon>Fungi</taxon>
        <taxon>Dikarya</taxon>
        <taxon>Basidiomycota</taxon>
        <taxon>Agaricomycotina</taxon>
        <taxon>Agaricomycetes</taxon>
        <taxon>Hymenochaetales</taxon>
        <taxon>Rickenellaceae</taxon>
        <taxon>Rickenella</taxon>
    </lineage>
</organism>